<accession>A0ABU7U243</accession>
<dbReference type="InterPro" id="IPR012338">
    <property type="entry name" value="Beta-lactam/transpept-like"/>
</dbReference>
<evidence type="ECO:0000256" key="9">
    <source>
        <dbReference type="ARBA" id="ARBA00022960"/>
    </source>
</evidence>
<reference evidence="16 17" key="1">
    <citation type="submission" date="2023-10" db="EMBL/GenBank/DDBJ databases">
        <title>Sorlinia euscelidii gen. nov., sp. nov., an acetic acid bacteria isolated from the gut of Euscelidius variegatus emitter.</title>
        <authorList>
            <person name="Michoud G."/>
            <person name="Marasco R."/>
            <person name="Seferji K."/>
            <person name="Gonella E."/>
            <person name="Garuglieri E."/>
            <person name="Alma A."/>
            <person name="Mapelli F."/>
            <person name="Borin S."/>
            <person name="Daffonchio D."/>
            <person name="Crotti E."/>
        </authorList>
    </citation>
    <scope>NUCLEOTIDE SEQUENCE [LARGE SCALE GENOMIC DNA]</scope>
    <source>
        <strain evidence="16 17">EV16P</strain>
    </source>
</reference>
<dbReference type="PANTHER" id="PTHR21581">
    <property type="entry name" value="D-ALANYL-D-ALANINE CARBOXYPEPTIDASE"/>
    <property type="match status" value="1"/>
</dbReference>
<dbReference type="Pfam" id="PF07943">
    <property type="entry name" value="PBP5_C"/>
    <property type="match status" value="1"/>
</dbReference>
<proteinExistence type="inferred from homology"/>
<keyword evidence="7 14" id="KW-0732">Signal</keyword>
<sequence>MPTRRFLLGSSAAAVALFAASPAMARKRQARKAPLPVKEAVPDPELATPAETPVGPVNVNARWACVMDFETGATLMSKSADAHMPPSSLTKMMTAYIVFGMLKSGRLTLSQNLPVSEKAWRMQGSKMFVPLGETVEVSKLIQGMLIQSGNDACIVLAEGIAASEAQFVTLMNQMASRMKMENTHFTNCTGWPDPDHYMSARDTTILAMHLIRDYPEYYHFFSEKEFAFNHIKQGNRNTLVDKGLADGLKTGHTDAGGFGMCVSSDRHGRRVVVTLNGMTSMNVRARETARVLDWAFAEFENVTIFSKGDVVDHAPVWMGVEDNLPLVAPSDIRLTLPRNWRARDHLSITYASPLIAPISAGQSCGALVFSAPGMKEIRLPLLADHAVARLGLLGRATRRLGLANGSTQ</sequence>
<comment type="pathway">
    <text evidence="2">Cell wall biogenesis; peptidoglycan biosynthesis.</text>
</comment>
<evidence type="ECO:0000256" key="6">
    <source>
        <dbReference type="ARBA" id="ARBA00022670"/>
    </source>
</evidence>
<dbReference type="SMART" id="SM00936">
    <property type="entry name" value="PBP5_C"/>
    <property type="match status" value="1"/>
</dbReference>
<evidence type="ECO:0000256" key="8">
    <source>
        <dbReference type="ARBA" id="ARBA00022801"/>
    </source>
</evidence>
<dbReference type="Proteomes" id="UP001312908">
    <property type="component" value="Unassembled WGS sequence"/>
</dbReference>
<evidence type="ECO:0000259" key="15">
    <source>
        <dbReference type="SMART" id="SM00936"/>
    </source>
</evidence>
<comment type="catalytic activity">
    <reaction evidence="12">
        <text>Preferential cleavage: (Ac)2-L-Lys-D-Ala-|-D-Ala. Also transpeptidation of peptidyl-alanyl moieties that are N-acyl substituents of D-alanine.</text>
        <dbReference type="EC" id="3.4.16.4"/>
    </reaction>
</comment>
<evidence type="ECO:0000256" key="14">
    <source>
        <dbReference type="SAM" id="SignalP"/>
    </source>
</evidence>
<evidence type="ECO:0000256" key="4">
    <source>
        <dbReference type="ARBA" id="ARBA00012448"/>
    </source>
</evidence>
<dbReference type="GO" id="GO:0004180">
    <property type="term" value="F:carboxypeptidase activity"/>
    <property type="evidence" value="ECO:0007669"/>
    <property type="project" value="UniProtKB-KW"/>
</dbReference>
<keyword evidence="11" id="KW-0961">Cell wall biogenesis/degradation</keyword>
<dbReference type="Gene3D" id="3.40.710.10">
    <property type="entry name" value="DD-peptidase/beta-lactamase superfamily"/>
    <property type="match status" value="1"/>
</dbReference>
<evidence type="ECO:0000256" key="10">
    <source>
        <dbReference type="ARBA" id="ARBA00022984"/>
    </source>
</evidence>
<comment type="similarity">
    <text evidence="3 13">Belongs to the peptidase S11 family.</text>
</comment>
<evidence type="ECO:0000256" key="3">
    <source>
        <dbReference type="ARBA" id="ARBA00007164"/>
    </source>
</evidence>
<dbReference type="EMBL" id="JAWJZY010000003">
    <property type="protein sequence ID" value="MEE8658912.1"/>
    <property type="molecule type" value="Genomic_DNA"/>
</dbReference>
<evidence type="ECO:0000256" key="1">
    <source>
        <dbReference type="ARBA" id="ARBA00003217"/>
    </source>
</evidence>
<evidence type="ECO:0000256" key="12">
    <source>
        <dbReference type="ARBA" id="ARBA00034000"/>
    </source>
</evidence>
<dbReference type="PROSITE" id="PS51318">
    <property type="entry name" value="TAT"/>
    <property type="match status" value="1"/>
</dbReference>
<name>A0ABU7U243_9PROT</name>
<keyword evidence="8" id="KW-0378">Hydrolase</keyword>
<protein>
    <recommendedName>
        <fullName evidence="4">serine-type D-Ala-D-Ala carboxypeptidase</fullName>
        <ecNumber evidence="4">3.4.16.4</ecNumber>
    </recommendedName>
</protein>
<dbReference type="EC" id="3.4.16.4" evidence="4"/>
<evidence type="ECO:0000256" key="2">
    <source>
        <dbReference type="ARBA" id="ARBA00004752"/>
    </source>
</evidence>
<dbReference type="PRINTS" id="PR00725">
    <property type="entry name" value="DADACBPTASE1"/>
</dbReference>
<feature type="chain" id="PRO_5045293885" description="serine-type D-Ala-D-Ala carboxypeptidase" evidence="14">
    <location>
        <begin position="26"/>
        <end position="408"/>
    </location>
</feature>
<dbReference type="Pfam" id="PF00768">
    <property type="entry name" value="Peptidase_S11"/>
    <property type="match status" value="1"/>
</dbReference>
<dbReference type="RefSeq" id="WP_394819807.1">
    <property type="nucleotide sequence ID" value="NZ_JAWJZY010000003.1"/>
</dbReference>
<dbReference type="Gene3D" id="2.60.410.10">
    <property type="entry name" value="D-Ala-D-Ala carboxypeptidase, C-terminal domain"/>
    <property type="match status" value="1"/>
</dbReference>
<dbReference type="InterPro" id="IPR037167">
    <property type="entry name" value="Peptidase_S11_C_sf"/>
</dbReference>
<feature type="signal peptide" evidence="14">
    <location>
        <begin position="1"/>
        <end position="25"/>
    </location>
</feature>
<dbReference type="InterPro" id="IPR015956">
    <property type="entry name" value="Peniciliin-bd_prot_C_sf"/>
</dbReference>
<feature type="domain" description="Peptidase S11 D-Ala-D-Ala carboxypeptidase A C-terminal" evidence="15">
    <location>
        <begin position="299"/>
        <end position="389"/>
    </location>
</feature>
<keyword evidence="10" id="KW-0573">Peptidoglycan synthesis</keyword>
<keyword evidence="17" id="KW-1185">Reference proteome</keyword>
<organism evidence="16 17">
    <name type="scientific">Sorlinia euscelidii</name>
    <dbReference type="NCBI Taxonomy" id="3081148"/>
    <lineage>
        <taxon>Bacteria</taxon>
        <taxon>Pseudomonadati</taxon>
        <taxon>Pseudomonadota</taxon>
        <taxon>Alphaproteobacteria</taxon>
        <taxon>Acetobacterales</taxon>
        <taxon>Acetobacteraceae</taxon>
        <taxon>Sorlinia</taxon>
    </lineage>
</organism>
<evidence type="ECO:0000313" key="17">
    <source>
        <dbReference type="Proteomes" id="UP001312908"/>
    </source>
</evidence>
<dbReference type="InterPro" id="IPR012907">
    <property type="entry name" value="Peptidase_S11_C"/>
</dbReference>
<gene>
    <name evidence="16" type="ORF">DOFOFD_07795</name>
</gene>
<keyword evidence="6" id="KW-0645">Protease</keyword>
<dbReference type="SUPFAM" id="SSF56601">
    <property type="entry name" value="beta-lactamase/transpeptidase-like"/>
    <property type="match status" value="1"/>
</dbReference>
<dbReference type="InterPro" id="IPR006311">
    <property type="entry name" value="TAT_signal"/>
</dbReference>
<dbReference type="SUPFAM" id="SSF69189">
    <property type="entry name" value="Penicillin-binding protein associated domain"/>
    <property type="match status" value="1"/>
</dbReference>
<dbReference type="InterPro" id="IPR001967">
    <property type="entry name" value="Peptidase_S11_N"/>
</dbReference>
<keyword evidence="9" id="KW-0133">Cell shape</keyword>
<evidence type="ECO:0000256" key="5">
    <source>
        <dbReference type="ARBA" id="ARBA00022645"/>
    </source>
</evidence>
<comment type="function">
    <text evidence="1">Removes C-terminal D-alanyl residues from sugar-peptide cell wall precursors.</text>
</comment>
<keyword evidence="5 16" id="KW-0121">Carboxypeptidase</keyword>
<evidence type="ECO:0000256" key="13">
    <source>
        <dbReference type="RuleBase" id="RU004016"/>
    </source>
</evidence>
<evidence type="ECO:0000256" key="11">
    <source>
        <dbReference type="ARBA" id="ARBA00023316"/>
    </source>
</evidence>
<dbReference type="PANTHER" id="PTHR21581:SF6">
    <property type="entry name" value="TRAFFICKING PROTEIN PARTICLE COMPLEX SUBUNIT 12"/>
    <property type="match status" value="1"/>
</dbReference>
<evidence type="ECO:0000256" key="7">
    <source>
        <dbReference type="ARBA" id="ARBA00022729"/>
    </source>
</evidence>
<comment type="caution">
    <text evidence="16">The sequence shown here is derived from an EMBL/GenBank/DDBJ whole genome shotgun (WGS) entry which is preliminary data.</text>
</comment>
<dbReference type="InterPro" id="IPR018044">
    <property type="entry name" value="Peptidase_S11"/>
</dbReference>
<evidence type="ECO:0000313" key="16">
    <source>
        <dbReference type="EMBL" id="MEE8658912.1"/>
    </source>
</evidence>